<protein>
    <submittedName>
        <fullName evidence="1">Uncharacterized protein</fullName>
    </submittedName>
</protein>
<dbReference type="AlphaFoldDB" id="A0A7X1U3H6"/>
<comment type="caution">
    <text evidence="1">The sequence shown here is derived from an EMBL/GenBank/DDBJ whole genome shotgun (WGS) entry which is preliminary data.</text>
</comment>
<reference evidence="1 2" key="1">
    <citation type="submission" date="2019-10" db="EMBL/GenBank/DDBJ databases">
        <title>Pseudomonas dajingensis sp. nov., isolated from the profound head ulcers of farmed Murray cod (Maccullochella peelii peelii).</title>
        <authorList>
            <person name="Liu Y."/>
        </authorList>
    </citation>
    <scope>NUCLEOTIDE SEQUENCE [LARGE SCALE GENOMIC DNA]</scope>
    <source>
        <strain evidence="1 2">MC042</strain>
    </source>
</reference>
<evidence type="ECO:0000313" key="1">
    <source>
        <dbReference type="EMBL" id="MQA53249.1"/>
    </source>
</evidence>
<name>A0A7X1U3H6_9PSED</name>
<sequence>MKVVMGFEGVRHAGRTTSPVQWGQNEKTPAPGSRWASRMRDVFVVGGATAVGYRCLSDSKSRANRRQGRGQPSSSCMAMICSATWISFCCRLMAWRRIRV</sequence>
<organism evidence="1 2">
    <name type="scientific">Pseudomonas piscis</name>
    <dbReference type="NCBI Taxonomy" id="2614538"/>
    <lineage>
        <taxon>Bacteria</taxon>
        <taxon>Pseudomonadati</taxon>
        <taxon>Pseudomonadota</taxon>
        <taxon>Gammaproteobacteria</taxon>
        <taxon>Pseudomonadales</taxon>
        <taxon>Pseudomonadaceae</taxon>
        <taxon>Pseudomonas</taxon>
    </lineage>
</organism>
<proteinExistence type="predicted"/>
<accession>A0A7X1U3H6</accession>
<evidence type="ECO:0000313" key="2">
    <source>
        <dbReference type="Proteomes" id="UP000486534"/>
    </source>
</evidence>
<dbReference type="EMBL" id="WHUV01000001">
    <property type="protein sequence ID" value="MQA53249.1"/>
    <property type="molecule type" value="Genomic_DNA"/>
</dbReference>
<dbReference type="Proteomes" id="UP000486534">
    <property type="component" value="Unassembled WGS sequence"/>
</dbReference>
<gene>
    <name evidence="1" type="ORF">GDH07_07905</name>
</gene>